<dbReference type="PROSITE" id="PS50181">
    <property type="entry name" value="FBOX"/>
    <property type="match status" value="1"/>
</dbReference>
<feature type="domain" description="F-box" evidence="1">
    <location>
        <begin position="25"/>
        <end position="71"/>
    </location>
</feature>
<name>A0A061FCG3_THECC</name>
<dbReference type="SUPFAM" id="SSF81383">
    <property type="entry name" value="F-box domain"/>
    <property type="match status" value="1"/>
</dbReference>
<evidence type="ECO:0000313" key="3">
    <source>
        <dbReference type="Proteomes" id="UP000026915"/>
    </source>
</evidence>
<dbReference type="InterPro" id="IPR001810">
    <property type="entry name" value="F-box_dom"/>
</dbReference>
<evidence type="ECO:0000313" key="2">
    <source>
        <dbReference type="EMBL" id="EOY15035.1"/>
    </source>
</evidence>
<dbReference type="PANTHER" id="PTHR31672">
    <property type="entry name" value="BNACNNG10540D PROTEIN"/>
    <property type="match status" value="1"/>
</dbReference>
<dbReference type="Pfam" id="PF08268">
    <property type="entry name" value="FBA_3"/>
    <property type="match status" value="1"/>
</dbReference>
<proteinExistence type="predicted"/>
<dbReference type="InterPro" id="IPR050796">
    <property type="entry name" value="SCF_F-box_component"/>
</dbReference>
<dbReference type="EMBL" id="CM001886">
    <property type="protein sequence ID" value="EOY15035.1"/>
    <property type="molecule type" value="Genomic_DNA"/>
</dbReference>
<evidence type="ECO:0000259" key="1">
    <source>
        <dbReference type="PROSITE" id="PS50181"/>
    </source>
</evidence>
<sequence>MPRVQSKNKGRKATEKSNAAEGSLNLEACSLPNDVQEDILTGLPVKSLFECQPVCEQRESIVEDPSFVDKHFACSLTRPGGSCMLVSFSNVDGKEDEKPEGCHFSWQKIAHVPPFPYPFKSQGVYLNGFIYWLGMSAPGVESLVRFDVASETFQMISLPTGISSILESWRLDDDDNGSSWIKQRFEVPRSHKRLKLPVPLGNVCSGDMLLVADTPSQDYLLVSFPSNRATFRKRKIKITGLPSYIEVNGVKHINFKITSHVESFVNVETRLLCIGYFSILLVV</sequence>
<accession>A0A061FCG3</accession>
<dbReference type="AlphaFoldDB" id="A0A061FCG3"/>
<keyword evidence="3" id="KW-1185">Reference proteome</keyword>
<reference evidence="2 3" key="1">
    <citation type="journal article" date="2013" name="Genome Biol.">
        <title>The genome sequence of the most widely cultivated cacao type and its use to identify candidate genes regulating pod color.</title>
        <authorList>
            <person name="Motamayor J.C."/>
            <person name="Mockaitis K."/>
            <person name="Schmutz J."/>
            <person name="Haiminen N."/>
            <person name="Iii D.L."/>
            <person name="Cornejo O."/>
            <person name="Findley S.D."/>
            <person name="Zheng P."/>
            <person name="Utro F."/>
            <person name="Royaert S."/>
            <person name="Saski C."/>
            <person name="Jenkins J."/>
            <person name="Podicheti R."/>
            <person name="Zhao M."/>
            <person name="Scheffler B.E."/>
            <person name="Stack J.C."/>
            <person name="Feltus F.A."/>
            <person name="Mustiga G.M."/>
            <person name="Amores F."/>
            <person name="Phillips W."/>
            <person name="Marelli J.P."/>
            <person name="May G.D."/>
            <person name="Shapiro H."/>
            <person name="Ma J."/>
            <person name="Bustamante C.D."/>
            <person name="Schnell R.J."/>
            <person name="Main D."/>
            <person name="Gilbert D."/>
            <person name="Parida L."/>
            <person name="Kuhn D.N."/>
        </authorList>
    </citation>
    <scope>NUCLEOTIDE SEQUENCE [LARGE SCALE GENOMIC DNA]</scope>
    <source>
        <strain evidence="3">cv. Matina 1-6</strain>
    </source>
</reference>
<protein>
    <recommendedName>
        <fullName evidence="1">F-box domain-containing protein</fullName>
    </recommendedName>
</protein>
<dbReference type="Proteomes" id="UP000026915">
    <property type="component" value="Chromosome 8"/>
</dbReference>
<dbReference type="Gramene" id="EOY15035">
    <property type="protein sequence ID" value="EOY15035"/>
    <property type="gene ID" value="TCM_034232"/>
</dbReference>
<dbReference type="HOGENOM" id="CLU_984881_0_0_1"/>
<dbReference type="InterPro" id="IPR036047">
    <property type="entry name" value="F-box-like_dom_sf"/>
</dbReference>
<gene>
    <name evidence="2" type="ORF">TCM_034232</name>
</gene>
<dbReference type="InterPro" id="IPR013187">
    <property type="entry name" value="F-box-assoc_dom_typ3"/>
</dbReference>
<organism evidence="2 3">
    <name type="scientific">Theobroma cacao</name>
    <name type="common">Cacao</name>
    <name type="synonym">Cocoa</name>
    <dbReference type="NCBI Taxonomy" id="3641"/>
    <lineage>
        <taxon>Eukaryota</taxon>
        <taxon>Viridiplantae</taxon>
        <taxon>Streptophyta</taxon>
        <taxon>Embryophyta</taxon>
        <taxon>Tracheophyta</taxon>
        <taxon>Spermatophyta</taxon>
        <taxon>Magnoliopsida</taxon>
        <taxon>eudicotyledons</taxon>
        <taxon>Gunneridae</taxon>
        <taxon>Pentapetalae</taxon>
        <taxon>rosids</taxon>
        <taxon>malvids</taxon>
        <taxon>Malvales</taxon>
        <taxon>Malvaceae</taxon>
        <taxon>Byttnerioideae</taxon>
        <taxon>Theobroma</taxon>
    </lineage>
</organism>
<dbReference type="InParanoid" id="A0A061FCG3"/>